<evidence type="ECO:0000313" key="2">
    <source>
        <dbReference type="EMBL" id="MBB6127881.1"/>
    </source>
</evidence>
<evidence type="ECO:0000313" key="3">
    <source>
        <dbReference type="Proteomes" id="UP000548326"/>
    </source>
</evidence>
<feature type="signal peptide" evidence="1">
    <location>
        <begin position="1"/>
        <end position="21"/>
    </location>
</feature>
<name>A0A841JIR2_9SPHI</name>
<dbReference type="RefSeq" id="WP_183587196.1">
    <property type="nucleotide sequence ID" value="NZ_JACHCA010000005.1"/>
</dbReference>
<proteinExistence type="predicted"/>
<protein>
    <submittedName>
        <fullName evidence="2">Uncharacterized protein</fullName>
    </submittedName>
</protein>
<feature type="chain" id="PRO_5032703980" evidence="1">
    <location>
        <begin position="22"/>
        <end position="92"/>
    </location>
</feature>
<dbReference type="EMBL" id="JACHCA010000005">
    <property type="protein sequence ID" value="MBB6127881.1"/>
    <property type="molecule type" value="Genomic_DNA"/>
</dbReference>
<reference evidence="2 3" key="1">
    <citation type="submission" date="2020-08" db="EMBL/GenBank/DDBJ databases">
        <title>Genomic Encyclopedia of Type Strains, Phase IV (KMG-V): Genome sequencing to study the core and pangenomes of soil and plant-associated prokaryotes.</title>
        <authorList>
            <person name="Whitman W."/>
        </authorList>
    </citation>
    <scope>NUCLEOTIDE SEQUENCE [LARGE SCALE GENOMIC DNA]</scope>
    <source>
        <strain evidence="2 3">MP601</strain>
    </source>
</reference>
<dbReference type="AlphaFoldDB" id="A0A841JIR2"/>
<comment type="caution">
    <text evidence="2">The sequence shown here is derived from an EMBL/GenBank/DDBJ whole genome shotgun (WGS) entry which is preliminary data.</text>
</comment>
<organism evidence="2 3">
    <name type="scientific">Mucilaginibacter lappiensis</name>
    <dbReference type="NCBI Taxonomy" id="354630"/>
    <lineage>
        <taxon>Bacteria</taxon>
        <taxon>Pseudomonadati</taxon>
        <taxon>Bacteroidota</taxon>
        <taxon>Sphingobacteriia</taxon>
        <taxon>Sphingobacteriales</taxon>
        <taxon>Sphingobacteriaceae</taxon>
        <taxon>Mucilaginibacter</taxon>
    </lineage>
</organism>
<gene>
    <name evidence="2" type="ORF">HDF22_001994</name>
</gene>
<keyword evidence="1" id="KW-0732">Signal</keyword>
<dbReference type="Proteomes" id="UP000548326">
    <property type="component" value="Unassembled WGS sequence"/>
</dbReference>
<accession>A0A841JIR2</accession>
<evidence type="ECO:0000256" key="1">
    <source>
        <dbReference type="SAM" id="SignalP"/>
    </source>
</evidence>
<sequence>MKKVLLIASITIVLFTNKSNAQTVVSAGGVTIKLNTEQVSYLRKLNNSAINKALSGSINIKYNSTADVIISLLKNRKPVKDTATLIAKQSHK</sequence>